<evidence type="ECO:0000313" key="3">
    <source>
        <dbReference type="Proteomes" id="UP000030762"/>
    </source>
</evidence>
<evidence type="ECO:0000256" key="1">
    <source>
        <dbReference type="SAM" id="SignalP"/>
    </source>
</evidence>
<dbReference type="OrthoDB" id="10430630at2759"/>
<evidence type="ECO:0008006" key="4">
    <source>
        <dbReference type="Google" id="ProtNLM"/>
    </source>
</evidence>
<dbReference type="EMBL" id="JH767249">
    <property type="protein sequence ID" value="EQC25942.1"/>
    <property type="molecule type" value="Genomic_DNA"/>
</dbReference>
<protein>
    <recommendedName>
        <fullName evidence="4">EGF-like domain-containing protein</fullName>
    </recommendedName>
</protein>
<feature type="chain" id="PRO_5013017311" description="EGF-like domain-containing protein" evidence="1">
    <location>
        <begin position="16"/>
        <end position="915"/>
    </location>
</feature>
<accession>T0R8Z0</accession>
<evidence type="ECO:0000313" key="2">
    <source>
        <dbReference type="EMBL" id="EQC25942.1"/>
    </source>
</evidence>
<dbReference type="VEuPathDB" id="FungiDB:SDRG_16200"/>
<reference evidence="2 3" key="1">
    <citation type="submission" date="2012-04" db="EMBL/GenBank/DDBJ databases">
        <title>The Genome Sequence of Saprolegnia declina VS20.</title>
        <authorList>
            <consortium name="The Broad Institute Genome Sequencing Platform"/>
            <person name="Russ C."/>
            <person name="Nusbaum C."/>
            <person name="Tyler B."/>
            <person name="van West P."/>
            <person name="Dieguez-Uribeondo J."/>
            <person name="de Bruijn I."/>
            <person name="Tripathy S."/>
            <person name="Jiang R."/>
            <person name="Young S.K."/>
            <person name="Zeng Q."/>
            <person name="Gargeya S."/>
            <person name="Fitzgerald M."/>
            <person name="Haas B."/>
            <person name="Abouelleil A."/>
            <person name="Alvarado L."/>
            <person name="Arachchi H.M."/>
            <person name="Berlin A."/>
            <person name="Chapman S.B."/>
            <person name="Goldberg J."/>
            <person name="Griggs A."/>
            <person name="Gujja S."/>
            <person name="Hansen M."/>
            <person name="Howarth C."/>
            <person name="Imamovic A."/>
            <person name="Larimer J."/>
            <person name="McCowen C."/>
            <person name="Montmayeur A."/>
            <person name="Murphy C."/>
            <person name="Neiman D."/>
            <person name="Pearson M."/>
            <person name="Priest M."/>
            <person name="Roberts A."/>
            <person name="Saif S."/>
            <person name="Shea T."/>
            <person name="Sisk P."/>
            <person name="Sykes S."/>
            <person name="Wortman J."/>
            <person name="Nusbaum C."/>
            <person name="Birren B."/>
        </authorList>
    </citation>
    <scope>NUCLEOTIDE SEQUENCE [LARGE SCALE GENOMIC DNA]</scope>
    <source>
        <strain evidence="2 3">VS20</strain>
    </source>
</reference>
<dbReference type="InParanoid" id="T0R8Z0"/>
<name>T0R8Z0_SAPDV</name>
<sequence length="915" mass="96688">MRAAVLALCCSLVASASLRVLQEELNTTDWAHEMPPETLIEVHDNLPDALTAISDSLDLTQTNWSTDQFFTGSVLVLPAGIDTIDEKGIARTQISYNYSMSPRAWSLDADPNALSMDGCAYAVGGKAMDLHVANKSNLLPYAVGQVLIASATWGCKDENDTLLHIAQLLVAEIMVSPYANIVHLWASQASLNETFATTSIRFKSNDLGNVMASTSPSATNRRLDTYGFYDRYVPAQCFKYASDISVNYNCPGTQYKMYTYSSGKTKACGYIYDCLPAPGATSSVNLTYNIATDGQVFADPDIELYRSAGCGSGNYLTAQPGSGCVRVGCANCGFWFAINEAEFTYDYGLAYGFSPWATGKTSVTAASYTSMGISLYAPDGVSKTWSKRIFSTSTAVPLAFIGVPILVNFTLSVDEAFTATMQTSANPFVISKSVSMSSLWATMDFDSSASDTVTTEVTKVVTYEVQQPKAGDYVVFKFLAETTPTIDMTVVVAPAVNFGATVDLTFYLELNVKAGVLPALSTPAIDPSSKYVYGNCMTPHLLEILVYVGINKAHIQPHIELYWEYSKLLSYSSLAERHSMLSYCYNPPYSATIAIAIDVGNAQTLAVSVNSKAALLKYLGVALGLPDLIASVLAIQSINPATGTVWITAMVPSSVSNVYPTSESFNNALATREMVTTFRNTIYNATYFTVGALCPAGYWGQACATPCVASNCQVVSSCSSLGGSVGACSSCVAGYWGSLCQTMCSVPSACYTAACTADDGTIETCPRCIVGFWGVRCENKCTPSSNCAAATAVACNSTTGSLSMCGACVTGFTGATCAATAPAVAVPPAQASLVLSGLAASDFSPTARSAFVLSVVETFAQQGTSIGATDVVITSVTNQPSWRLVRCIADNGCAHDAGADTDNNANDNNGSGAEQ</sequence>
<proteinExistence type="predicted"/>
<dbReference type="RefSeq" id="XP_008620622.1">
    <property type="nucleotide sequence ID" value="XM_008622400.1"/>
</dbReference>
<feature type="signal peptide" evidence="1">
    <location>
        <begin position="1"/>
        <end position="15"/>
    </location>
</feature>
<dbReference type="eggNOG" id="ENOG502SRNR">
    <property type="taxonomic scope" value="Eukaryota"/>
</dbReference>
<dbReference type="AlphaFoldDB" id="T0R8Z0"/>
<dbReference type="Proteomes" id="UP000030762">
    <property type="component" value="Unassembled WGS sequence"/>
</dbReference>
<keyword evidence="1" id="KW-0732">Signal</keyword>
<dbReference type="GeneID" id="19956927"/>
<organism evidence="2 3">
    <name type="scientific">Saprolegnia diclina (strain VS20)</name>
    <dbReference type="NCBI Taxonomy" id="1156394"/>
    <lineage>
        <taxon>Eukaryota</taxon>
        <taxon>Sar</taxon>
        <taxon>Stramenopiles</taxon>
        <taxon>Oomycota</taxon>
        <taxon>Saprolegniomycetes</taxon>
        <taxon>Saprolegniales</taxon>
        <taxon>Saprolegniaceae</taxon>
        <taxon>Saprolegnia</taxon>
    </lineage>
</organism>
<keyword evidence="3" id="KW-1185">Reference proteome</keyword>
<gene>
    <name evidence="2" type="ORF">SDRG_16200</name>
</gene>
<dbReference type="OMA" id="HTTDIAN"/>